<dbReference type="Proteomes" id="UP000015530">
    <property type="component" value="Unassembled WGS sequence"/>
</dbReference>
<evidence type="ECO:0000313" key="1">
    <source>
        <dbReference type="EMBL" id="EQB46899.1"/>
    </source>
</evidence>
<reference evidence="2" key="1">
    <citation type="journal article" date="2013" name="Mol. Plant Microbe Interact.">
        <title>Global aspects of pacC regulation of pathogenicity genes in Colletotrichum gloeosporioides as revealed by transcriptome analysis.</title>
        <authorList>
            <person name="Alkan N."/>
            <person name="Meng X."/>
            <person name="Friedlander G."/>
            <person name="Reuveni E."/>
            <person name="Sukno S."/>
            <person name="Sherman A."/>
            <person name="Thon M."/>
            <person name="Fluhr R."/>
            <person name="Prusky D."/>
        </authorList>
    </citation>
    <scope>NUCLEOTIDE SEQUENCE [LARGE SCALE GENOMIC DNA]</scope>
    <source>
        <strain evidence="2">Cg-14</strain>
    </source>
</reference>
<gene>
    <name evidence="1" type="ORF">CGLO_14018</name>
</gene>
<comment type="caution">
    <text evidence="1">The sequence shown here is derived from an EMBL/GenBank/DDBJ whole genome shotgun (WGS) entry which is preliminary data.</text>
</comment>
<name>T0K4N1_COLGC</name>
<dbReference type="HOGENOM" id="CLU_3415196_0_0_1"/>
<accession>T0K4N1</accession>
<protein>
    <submittedName>
        <fullName evidence="1">Uncharacterized protein</fullName>
    </submittedName>
</protein>
<proteinExistence type="predicted"/>
<organism evidence="1 2">
    <name type="scientific">Colletotrichum gloeosporioides (strain Cg-14)</name>
    <name type="common">Anthracnose fungus</name>
    <name type="synonym">Glomerella cingulata</name>
    <dbReference type="NCBI Taxonomy" id="1237896"/>
    <lineage>
        <taxon>Eukaryota</taxon>
        <taxon>Fungi</taxon>
        <taxon>Dikarya</taxon>
        <taxon>Ascomycota</taxon>
        <taxon>Pezizomycotina</taxon>
        <taxon>Sordariomycetes</taxon>
        <taxon>Hypocreomycetidae</taxon>
        <taxon>Glomerellales</taxon>
        <taxon>Glomerellaceae</taxon>
        <taxon>Colletotrichum</taxon>
        <taxon>Colletotrichum gloeosporioides species complex</taxon>
    </lineage>
</organism>
<sequence length="27" mass="3194">MPARKLSKAALNDLRYKLNSITLYYYS</sequence>
<dbReference type="AlphaFoldDB" id="T0K4N1"/>
<evidence type="ECO:0000313" key="2">
    <source>
        <dbReference type="Proteomes" id="UP000015530"/>
    </source>
</evidence>
<dbReference type="EMBL" id="AMYD01003208">
    <property type="protein sequence ID" value="EQB46899.1"/>
    <property type="molecule type" value="Genomic_DNA"/>
</dbReference>